<accession>A0A317XUM6</accession>
<dbReference type="SUPFAM" id="SSF51905">
    <property type="entry name" value="FAD/NAD(P)-binding domain"/>
    <property type="match status" value="1"/>
</dbReference>
<dbReference type="InterPro" id="IPR023753">
    <property type="entry name" value="FAD/NAD-binding_dom"/>
</dbReference>
<dbReference type="Pfam" id="PF07992">
    <property type="entry name" value="Pyr_redox_2"/>
    <property type="match status" value="1"/>
</dbReference>
<dbReference type="GO" id="GO:0004174">
    <property type="term" value="F:electron-transferring-flavoprotein dehydrogenase activity"/>
    <property type="evidence" value="ECO:0007669"/>
    <property type="project" value="TreeGrafter"/>
</dbReference>
<keyword evidence="3" id="KW-1185">Reference proteome</keyword>
<dbReference type="OrthoDB" id="202203at2759"/>
<dbReference type="GO" id="GO:0050660">
    <property type="term" value="F:flavin adenine dinucleotide binding"/>
    <property type="evidence" value="ECO:0007669"/>
    <property type="project" value="TreeGrafter"/>
</dbReference>
<evidence type="ECO:0000259" key="1">
    <source>
        <dbReference type="Pfam" id="PF07992"/>
    </source>
</evidence>
<dbReference type="GO" id="GO:0005737">
    <property type="term" value="C:cytoplasm"/>
    <property type="evidence" value="ECO:0007669"/>
    <property type="project" value="TreeGrafter"/>
</dbReference>
<dbReference type="PANTHER" id="PTHR43735:SF11">
    <property type="entry name" value="HYPOTHETICAL OXIDOREDUCTASE (EUROFUNG)"/>
    <property type="match status" value="1"/>
</dbReference>
<sequence>MIPSAILASSSKATVAIVGGSYVGLRLAGALVEALPQTHRVVVVEANSHFHHLFTFPRFAVLHRGGEEKALVPYANALNGAANGTILHAKALSLHQDPAHETKGILKLDRPGHDGKDTLSFDFIAIATGTRLQEPWSLSPTAAEGTEAKRQAVETLRRYQDAVKEARKIVIVGGGAVGVQVAFDIAELYANDPSKSVTIVHSRPHLMNKFHSDLHDLISQRFADKGVKTVLGSRVKMPASGFPLFTPGQTFDIELLNGNKVEADLVLTCTGQTPRSELLASYAPESITADGFIDVRPTMQIKPESSPLSNHIFSLGDIANSGAAKTVRAAMGQVDVIKNNILELIKQEQAQKESSKAATPDLNEFVPGPAGIHLSLGLYESIKFGNPQNPTDKPRNLGIERDLALDMGIENQWKKFNVPEGTPWHL</sequence>
<dbReference type="STRING" id="1882483.A0A317XUM6"/>
<proteinExistence type="predicted"/>
<feature type="domain" description="FAD/NAD(P)-binding" evidence="1">
    <location>
        <begin position="14"/>
        <end position="332"/>
    </location>
</feature>
<organism evidence="2 3">
    <name type="scientific">Testicularia cyperi</name>
    <dbReference type="NCBI Taxonomy" id="1882483"/>
    <lineage>
        <taxon>Eukaryota</taxon>
        <taxon>Fungi</taxon>
        <taxon>Dikarya</taxon>
        <taxon>Basidiomycota</taxon>
        <taxon>Ustilaginomycotina</taxon>
        <taxon>Ustilaginomycetes</taxon>
        <taxon>Ustilaginales</taxon>
        <taxon>Anthracoideaceae</taxon>
        <taxon>Testicularia</taxon>
    </lineage>
</organism>
<name>A0A317XUM6_9BASI</name>
<reference evidence="2 3" key="1">
    <citation type="journal article" date="2018" name="Mol. Biol. Evol.">
        <title>Broad Genomic Sampling Reveals a Smut Pathogenic Ancestry of the Fungal Clade Ustilaginomycotina.</title>
        <authorList>
            <person name="Kijpornyongpan T."/>
            <person name="Mondo S.J."/>
            <person name="Barry K."/>
            <person name="Sandor L."/>
            <person name="Lee J."/>
            <person name="Lipzen A."/>
            <person name="Pangilinan J."/>
            <person name="LaButti K."/>
            <person name="Hainaut M."/>
            <person name="Henrissat B."/>
            <person name="Grigoriev I.V."/>
            <person name="Spatafora J.W."/>
            <person name="Aime M.C."/>
        </authorList>
    </citation>
    <scope>NUCLEOTIDE SEQUENCE [LARGE SCALE GENOMIC DNA]</scope>
    <source>
        <strain evidence="2 3">MCA 3645</strain>
    </source>
</reference>
<dbReference type="InterPro" id="IPR036188">
    <property type="entry name" value="FAD/NAD-bd_sf"/>
</dbReference>
<dbReference type="PRINTS" id="PR00368">
    <property type="entry name" value="FADPNR"/>
</dbReference>
<protein>
    <submittedName>
        <fullName evidence="2">FAD/NAD(P)-binding domain-containing protein</fullName>
    </submittedName>
</protein>
<dbReference type="Proteomes" id="UP000246740">
    <property type="component" value="Unassembled WGS sequence"/>
</dbReference>
<dbReference type="AlphaFoldDB" id="A0A317XUM6"/>
<gene>
    <name evidence="2" type="ORF">BCV70DRAFT_210241</name>
</gene>
<evidence type="ECO:0000313" key="2">
    <source>
        <dbReference type="EMBL" id="PWZ02014.1"/>
    </source>
</evidence>
<dbReference type="Gene3D" id="3.50.50.100">
    <property type="match status" value="1"/>
</dbReference>
<dbReference type="EMBL" id="KZ819189">
    <property type="protein sequence ID" value="PWZ02014.1"/>
    <property type="molecule type" value="Genomic_DNA"/>
</dbReference>
<dbReference type="InParanoid" id="A0A317XUM6"/>
<evidence type="ECO:0000313" key="3">
    <source>
        <dbReference type="Proteomes" id="UP000246740"/>
    </source>
</evidence>
<dbReference type="PANTHER" id="PTHR43735">
    <property type="entry name" value="APOPTOSIS-INDUCING FACTOR 1"/>
    <property type="match status" value="1"/>
</dbReference>